<feature type="chain" id="PRO_5043641142" description="Protein CPL1-like domain-containing protein" evidence="1">
    <location>
        <begin position="20"/>
        <end position="318"/>
    </location>
</feature>
<accession>A0AAV5GB57</accession>
<evidence type="ECO:0000313" key="3">
    <source>
        <dbReference type="EMBL" id="GJN87528.1"/>
    </source>
</evidence>
<dbReference type="PANTHER" id="PTHR35192:SF2">
    <property type="entry name" value="APPLE DOMAIN-CONTAINING PROTEIN"/>
    <property type="match status" value="1"/>
</dbReference>
<dbReference type="EMBL" id="BQKY01000001">
    <property type="protein sequence ID" value="GJN87528.1"/>
    <property type="molecule type" value="Genomic_DNA"/>
</dbReference>
<sequence length="318" mass="32164">MHAALAIASLASLASLASAAAAPGYGRFPCFIVNGDITDPDVTFQADPSQCVDLIPTGDGSGFTQADGNTPVGAECVLDANFGRYFCGIAGATCTDGTQCDNGLCVNGQCQGGFSQDCDTTAEFPDSTCSGLLYCGFPDGSGFTTCGGIGAFCGDALDADLSAPVADQVAVFSRYCQPGAQCSSLTQGCIVTAALGQSCAEDPEFQCGEGLFPSSNDDTCVCTNVGPSARARSRRSANHRRNLCPASHTACSVGTKGFECIDVSSNIEQCGACASQGGVDCSAIEGAESVGCVQGVCEIWSCQDGFTYDASSSACVRA</sequence>
<evidence type="ECO:0000259" key="2">
    <source>
        <dbReference type="Pfam" id="PF21671"/>
    </source>
</evidence>
<evidence type="ECO:0000256" key="1">
    <source>
        <dbReference type="SAM" id="SignalP"/>
    </source>
</evidence>
<feature type="domain" description="Protein CPL1-like" evidence="2">
    <location>
        <begin position="258"/>
        <end position="316"/>
    </location>
</feature>
<keyword evidence="1" id="KW-0732">Signal</keyword>
<feature type="signal peptide" evidence="1">
    <location>
        <begin position="1"/>
        <end position="19"/>
    </location>
</feature>
<name>A0AAV5GB57_9BASI</name>
<dbReference type="Pfam" id="PF21671">
    <property type="entry name" value="CPL1-like"/>
    <property type="match status" value="1"/>
</dbReference>
<dbReference type="InterPro" id="IPR038955">
    <property type="entry name" value="PriA/CPL1_fungi"/>
</dbReference>
<dbReference type="InterPro" id="IPR048661">
    <property type="entry name" value="CPL1-like"/>
</dbReference>
<gene>
    <name evidence="3" type="ORF">Rhopal_000479-T1</name>
</gene>
<dbReference type="Proteomes" id="UP001342314">
    <property type="component" value="Unassembled WGS sequence"/>
</dbReference>
<dbReference type="PANTHER" id="PTHR35192">
    <property type="entry name" value="PROTEIN, PUTATIVE-RELATED"/>
    <property type="match status" value="1"/>
</dbReference>
<keyword evidence="4" id="KW-1185">Reference proteome</keyword>
<dbReference type="AlphaFoldDB" id="A0AAV5GB57"/>
<protein>
    <recommendedName>
        <fullName evidence="2">Protein CPL1-like domain-containing protein</fullName>
    </recommendedName>
</protein>
<organism evidence="3 4">
    <name type="scientific">Rhodotorula paludigena</name>
    <dbReference type="NCBI Taxonomy" id="86838"/>
    <lineage>
        <taxon>Eukaryota</taxon>
        <taxon>Fungi</taxon>
        <taxon>Dikarya</taxon>
        <taxon>Basidiomycota</taxon>
        <taxon>Pucciniomycotina</taxon>
        <taxon>Microbotryomycetes</taxon>
        <taxon>Sporidiobolales</taxon>
        <taxon>Sporidiobolaceae</taxon>
        <taxon>Rhodotorula</taxon>
    </lineage>
</organism>
<proteinExistence type="predicted"/>
<reference evidence="3 4" key="1">
    <citation type="submission" date="2021-12" db="EMBL/GenBank/DDBJ databases">
        <title>High titer production of polyol ester of fatty acids by Rhodotorula paludigena BS15 towards product separation-free biomass refinery.</title>
        <authorList>
            <person name="Mano J."/>
            <person name="Ono H."/>
            <person name="Tanaka T."/>
            <person name="Naito K."/>
            <person name="Sushida H."/>
            <person name="Ike M."/>
            <person name="Tokuyasu K."/>
            <person name="Kitaoka M."/>
        </authorList>
    </citation>
    <scope>NUCLEOTIDE SEQUENCE [LARGE SCALE GENOMIC DNA]</scope>
    <source>
        <strain evidence="3 4">BS15</strain>
    </source>
</reference>
<evidence type="ECO:0000313" key="4">
    <source>
        <dbReference type="Proteomes" id="UP001342314"/>
    </source>
</evidence>
<comment type="caution">
    <text evidence="3">The sequence shown here is derived from an EMBL/GenBank/DDBJ whole genome shotgun (WGS) entry which is preliminary data.</text>
</comment>